<dbReference type="Proteomes" id="UP000801428">
    <property type="component" value="Unassembled WGS sequence"/>
</dbReference>
<proteinExistence type="predicted"/>
<dbReference type="AlphaFoldDB" id="A0A9P4THS5"/>
<protein>
    <submittedName>
        <fullName evidence="1">Uncharacterized protein</fullName>
    </submittedName>
</protein>
<sequence length="579" mass="63226">MSYGSQSGTPIEEWQDLMNWDDDTCATVSNGLQGSQSHNYLAPVAPSSPYLTSAPPSNYGGPSSFDCNVSAAPSIVGQSSSYGQFYGTSPTFSSATTSPLMTRDELPYFGSFGACDNFFPSLGEAAEPPLLDTTRDRIVESTGSLPTTTNTFLNPHIAGSFQTFSNREIVASQILASAGTQFGTSSTDEAIAEGNEYDFSTSTAPIPIIRTSPQSFHDTYGYYEPSQDRTLTSCIGPAEFKISSDISYKIPLHFGFGLPLALEVNPVFIENEKPLVHEHLVYSWPPQSSTTATHTQPVLPAVLSASAASDLARSLDEHLEHLVVSEFKAFPPYCSPLRILDKVYTFFRSLPKHSDSARLLLQALKLLVLVHVGGDITLPKQSDSTSLKQLVRCTMNISEDMRPSPCLIRSQFGTVMPELASKLMREVLSVLEPVLFSRNENNWPVALATLTVILMTVESIQYHAAKLPYHDAYGPARPENSADSFEADDSAVETILTSYKACFSACHTRLQPDWKGDLGPVSGKSSPADEFVKSVREAVGKGDVESYLAGKLHEKRHVDDDDMDFFFDRLVARLLLLES</sequence>
<dbReference type="EMBL" id="SWKU01000006">
    <property type="protein sequence ID" value="KAF3006012.1"/>
    <property type="molecule type" value="Genomic_DNA"/>
</dbReference>
<evidence type="ECO:0000313" key="1">
    <source>
        <dbReference type="EMBL" id="KAF3006012.1"/>
    </source>
</evidence>
<reference evidence="1" key="1">
    <citation type="submission" date="2019-04" db="EMBL/GenBank/DDBJ databases">
        <title>Sequencing of skin fungus with MAO and IRED activity.</title>
        <authorList>
            <person name="Marsaioli A.J."/>
            <person name="Bonatto J.M.C."/>
            <person name="Reis Junior O."/>
        </authorList>
    </citation>
    <scope>NUCLEOTIDE SEQUENCE</scope>
    <source>
        <strain evidence="1">30M1</strain>
    </source>
</reference>
<accession>A0A9P4THS5</accession>
<dbReference type="OrthoDB" id="3921198at2759"/>
<organism evidence="1 2">
    <name type="scientific">Curvularia kusanoi</name>
    <name type="common">Cochliobolus kusanoi</name>
    <dbReference type="NCBI Taxonomy" id="90978"/>
    <lineage>
        <taxon>Eukaryota</taxon>
        <taxon>Fungi</taxon>
        <taxon>Dikarya</taxon>
        <taxon>Ascomycota</taxon>
        <taxon>Pezizomycotina</taxon>
        <taxon>Dothideomycetes</taxon>
        <taxon>Pleosporomycetidae</taxon>
        <taxon>Pleosporales</taxon>
        <taxon>Pleosporineae</taxon>
        <taxon>Pleosporaceae</taxon>
        <taxon>Curvularia</taxon>
    </lineage>
</organism>
<name>A0A9P4THS5_CURKU</name>
<comment type="caution">
    <text evidence="1">The sequence shown here is derived from an EMBL/GenBank/DDBJ whole genome shotgun (WGS) entry which is preliminary data.</text>
</comment>
<keyword evidence="2" id="KW-1185">Reference proteome</keyword>
<evidence type="ECO:0000313" key="2">
    <source>
        <dbReference type="Proteomes" id="UP000801428"/>
    </source>
</evidence>
<gene>
    <name evidence="1" type="ORF">E8E13_010578</name>
</gene>